<reference evidence="1" key="1">
    <citation type="submission" date="2022-07" db="EMBL/GenBank/DDBJ databases">
        <title>Phylogenomic reconstructions and comparative analyses of Kickxellomycotina fungi.</title>
        <authorList>
            <person name="Reynolds N.K."/>
            <person name="Stajich J.E."/>
            <person name="Barry K."/>
            <person name="Grigoriev I.V."/>
            <person name="Crous P."/>
            <person name="Smith M.E."/>
        </authorList>
    </citation>
    <scope>NUCLEOTIDE SEQUENCE</scope>
    <source>
        <strain evidence="1">BCRC 34780</strain>
    </source>
</reference>
<dbReference type="Proteomes" id="UP001140087">
    <property type="component" value="Unassembled WGS sequence"/>
</dbReference>
<keyword evidence="2" id="KW-1185">Reference proteome</keyword>
<proteinExistence type="predicted"/>
<dbReference type="EMBL" id="JANBUN010000773">
    <property type="protein sequence ID" value="KAJ2801428.1"/>
    <property type="molecule type" value="Genomic_DNA"/>
</dbReference>
<gene>
    <name evidence="1" type="ORF">H4R21_002795</name>
</gene>
<evidence type="ECO:0000313" key="2">
    <source>
        <dbReference type="Proteomes" id="UP001140087"/>
    </source>
</evidence>
<sequence>MLLVSIAVLLLAVCSLAPASAADPADLRRVMAVGEVNGTTACTWDGNQVLDDTTWAPQPDYAFLGRSEPAAAPGAIDADILQMVGRLTVEEKVGQMAQIQVGQLVDCNGELNETAARYWIDTWKVGSFLETPANHGGRYSWYSPERFAAFTDAVQRVAVAHGAKIPVIWGLDSVRGANYVKGATIFPAGIATAATFDPQFAFDAGRVAAKDTRAAGVHWAFAPVLDLGVNKLWSRIYENFGEDPLLSSKMGVASVQGYQGDYKCDRSRVAACMKHFIGYGYPFDGSDRANRHIAGRELLEYYVPPFRAAIDAGVATAMESYGVVNGEAVMLSHYYLRQLLRQQLGFRGLLVTDWAEINSQATMYATARDVEQATRLAIQETSVDMSMVADDESFMRTTIDLVRRGVVAEARLDESVARVL</sequence>
<protein>
    <submittedName>
        <fullName evidence="1">Uncharacterized protein</fullName>
    </submittedName>
</protein>
<accession>A0ACC1L6H9</accession>
<feature type="non-terminal residue" evidence="1">
    <location>
        <position position="420"/>
    </location>
</feature>
<organism evidence="1 2">
    <name type="scientific">Coemansia helicoidea</name>
    <dbReference type="NCBI Taxonomy" id="1286919"/>
    <lineage>
        <taxon>Eukaryota</taxon>
        <taxon>Fungi</taxon>
        <taxon>Fungi incertae sedis</taxon>
        <taxon>Zoopagomycota</taxon>
        <taxon>Kickxellomycotina</taxon>
        <taxon>Kickxellomycetes</taxon>
        <taxon>Kickxellales</taxon>
        <taxon>Kickxellaceae</taxon>
        <taxon>Coemansia</taxon>
    </lineage>
</organism>
<comment type="caution">
    <text evidence="1">The sequence shown here is derived from an EMBL/GenBank/DDBJ whole genome shotgun (WGS) entry which is preliminary data.</text>
</comment>
<evidence type="ECO:0000313" key="1">
    <source>
        <dbReference type="EMBL" id="KAJ2801428.1"/>
    </source>
</evidence>
<name>A0ACC1L6H9_9FUNG</name>